<evidence type="ECO:0000313" key="11">
    <source>
        <dbReference type="Proteomes" id="UP000016933"/>
    </source>
</evidence>
<reference evidence="10 11" key="2">
    <citation type="journal article" date="2012" name="PLoS Pathog.">
        <title>Diverse lifestyles and strategies of plant pathogenesis encoded in the genomes of eighteen Dothideomycetes fungi.</title>
        <authorList>
            <person name="Ohm R.A."/>
            <person name="Feau N."/>
            <person name="Henrissat B."/>
            <person name="Schoch C.L."/>
            <person name="Horwitz B.A."/>
            <person name="Barry K.W."/>
            <person name="Condon B.J."/>
            <person name="Copeland A.C."/>
            <person name="Dhillon B."/>
            <person name="Glaser F."/>
            <person name="Hesse C.N."/>
            <person name="Kosti I."/>
            <person name="LaButti K."/>
            <person name="Lindquist E.A."/>
            <person name="Lucas S."/>
            <person name="Salamov A.A."/>
            <person name="Bradshaw R.E."/>
            <person name="Ciuffetti L."/>
            <person name="Hamelin R.C."/>
            <person name="Kema G.H.J."/>
            <person name="Lawrence C."/>
            <person name="Scott J.A."/>
            <person name="Spatafora J.W."/>
            <person name="Turgeon B.G."/>
            <person name="de Wit P.J.G.M."/>
            <person name="Zhong S."/>
            <person name="Goodwin S.B."/>
            <person name="Grigoriev I.V."/>
        </authorList>
    </citation>
    <scope>NUCLEOTIDE SEQUENCE [LARGE SCALE GENOMIC DNA]</scope>
    <source>
        <strain evidence="11">NZE10 / CBS 128990</strain>
    </source>
</reference>
<feature type="domain" description="Putative ER transporter 6TM N-terminal" evidence="8">
    <location>
        <begin position="43"/>
        <end position="138"/>
    </location>
</feature>
<gene>
    <name evidence="10" type="ORF">DOTSEDRAFT_68258</name>
</gene>
<evidence type="ECO:0000259" key="9">
    <source>
        <dbReference type="Pfam" id="PF13515"/>
    </source>
</evidence>
<feature type="transmembrane region" description="Helical" evidence="6">
    <location>
        <begin position="701"/>
        <end position="717"/>
    </location>
</feature>
<feature type="region of interest" description="Disordered" evidence="5">
    <location>
        <begin position="1021"/>
        <end position="1041"/>
    </location>
</feature>
<keyword evidence="4 6" id="KW-0472">Membrane</keyword>
<feature type="domain" description="Putative ER transporter 6TM N-terminal" evidence="8">
    <location>
        <begin position="147"/>
        <end position="381"/>
    </location>
</feature>
<evidence type="ECO:0000256" key="2">
    <source>
        <dbReference type="ARBA" id="ARBA00022692"/>
    </source>
</evidence>
<dbReference type="PANTHER" id="PTHR37994">
    <property type="entry name" value="ARAE_2_N DOMAIN-CONTAINING PROTEIN-RELATED"/>
    <property type="match status" value="1"/>
</dbReference>
<feature type="transmembrane region" description="Helical" evidence="6">
    <location>
        <begin position="151"/>
        <end position="169"/>
    </location>
</feature>
<dbReference type="InterPro" id="IPR018820">
    <property type="entry name" value="BRE4-related_DUF2421"/>
</dbReference>
<evidence type="ECO:0000256" key="6">
    <source>
        <dbReference type="SAM" id="Phobius"/>
    </source>
</evidence>
<keyword evidence="3 6" id="KW-1133">Transmembrane helix</keyword>
<proteinExistence type="predicted"/>
<evidence type="ECO:0000256" key="5">
    <source>
        <dbReference type="SAM" id="MobiDB-lite"/>
    </source>
</evidence>
<reference evidence="11" key="1">
    <citation type="journal article" date="2012" name="PLoS Genet.">
        <title>The genomes of the fungal plant pathogens Cladosporium fulvum and Dothistroma septosporum reveal adaptation to different hosts and lifestyles but also signatures of common ancestry.</title>
        <authorList>
            <person name="de Wit P.J.G.M."/>
            <person name="van der Burgt A."/>
            <person name="Oekmen B."/>
            <person name="Stergiopoulos I."/>
            <person name="Abd-Elsalam K.A."/>
            <person name="Aerts A.L."/>
            <person name="Bahkali A.H."/>
            <person name="Beenen H.G."/>
            <person name="Chettri P."/>
            <person name="Cox M.P."/>
            <person name="Datema E."/>
            <person name="de Vries R.P."/>
            <person name="Dhillon B."/>
            <person name="Ganley A.R."/>
            <person name="Griffiths S.A."/>
            <person name="Guo Y."/>
            <person name="Hamelin R.C."/>
            <person name="Henrissat B."/>
            <person name="Kabir M.S."/>
            <person name="Jashni M.K."/>
            <person name="Kema G."/>
            <person name="Klaubauf S."/>
            <person name="Lapidus A."/>
            <person name="Levasseur A."/>
            <person name="Lindquist E."/>
            <person name="Mehrabi R."/>
            <person name="Ohm R.A."/>
            <person name="Owen T.J."/>
            <person name="Salamov A."/>
            <person name="Schwelm A."/>
            <person name="Schijlen E."/>
            <person name="Sun H."/>
            <person name="van den Burg H.A."/>
            <person name="van Ham R.C.H.J."/>
            <person name="Zhang S."/>
            <person name="Goodwin S.B."/>
            <person name="Grigoriev I.V."/>
            <person name="Collemare J."/>
            <person name="Bradshaw R.E."/>
        </authorList>
    </citation>
    <scope>NUCLEOTIDE SEQUENCE [LARGE SCALE GENOMIC DNA]</scope>
    <source>
        <strain evidence="11">NZE10 / CBS 128990</strain>
    </source>
</reference>
<comment type="subcellular location">
    <subcellularLocation>
        <location evidence="1">Membrane</location>
        <topology evidence="1">Multi-pass membrane protein</topology>
    </subcellularLocation>
</comment>
<dbReference type="Proteomes" id="UP000016933">
    <property type="component" value="Unassembled WGS sequence"/>
</dbReference>
<feature type="transmembrane region" description="Helical" evidence="6">
    <location>
        <begin position="762"/>
        <end position="782"/>
    </location>
</feature>
<dbReference type="OrthoDB" id="2274698at2759"/>
<dbReference type="Pfam" id="PF10337">
    <property type="entry name" value="ArAE_2_N"/>
    <property type="match status" value="2"/>
</dbReference>
<evidence type="ECO:0008006" key="12">
    <source>
        <dbReference type="Google" id="ProtNLM"/>
    </source>
</evidence>
<feature type="transmembrane region" description="Helical" evidence="6">
    <location>
        <begin position="723"/>
        <end position="741"/>
    </location>
</feature>
<feature type="region of interest" description="Disordered" evidence="5">
    <location>
        <begin position="1"/>
        <end position="39"/>
    </location>
</feature>
<dbReference type="STRING" id="675120.N1Q2F5"/>
<feature type="transmembrane region" description="Helical" evidence="6">
    <location>
        <begin position="201"/>
        <end position="229"/>
    </location>
</feature>
<protein>
    <recommendedName>
        <fullName evidence="12">ER transporter 6TM N-terminal domain-containing protein</fullName>
    </recommendedName>
</protein>
<evidence type="ECO:0000256" key="4">
    <source>
        <dbReference type="ARBA" id="ARBA00023136"/>
    </source>
</evidence>
<accession>N1Q2F5</accession>
<feature type="domain" description="Integral membrane bound transporter" evidence="9">
    <location>
        <begin position="645"/>
        <end position="782"/>
    </location>
</feature>
<dbReference type="HOGENOM" id="CLU_001788_0_1_1"/>
<dbReference type="Pfam" id="PF13515">
    <property type="entry name" value="FUSC_2"/>
    <property type="match status" value="1"/>
</dbReference>
<keyword evidence="11" id="KW-1185">Reference proteome</keyword>
<organism evidence="10 11">
    <name type="scientific">Dothistroma septosporum (strain NZE10 / CBS 128990)</name>
    <name type="common">Red band needle blight fungus</name>
    <name type="synonym">Mycosphaerella pini</name>
    <dbReference type="NCBI Taxonomy" id="675120"/>
    <lineage>
        <taxon>Eukaryota</taxon>
        <taxon>Fungi</taxon>
        <taxon>Dikarya</taxon>
        <taxon>Ascomycota</taxon>
        <taxon>Pezizomycotina</taxon>
        <taxon>Dothideomycetes</taxon>
        <taxon>Dothideomycetidae</taxon>
        <taxon>Mycosphaerellales</taxon>
        <taxon>Mycosphaerellaceae</taxon>
        <taxon>Dothistroma</taxon>
    </lineage>
</organism>
<name>N1Q2F5_DOTSN</name>
<dbReference type="InterPro" id="IPR018823">
    <property type="entry name" value="ArAE_2_N"/>
</dbReference>
<feature type="transmembrane region" description="Helical" evidence="6">
    <location>
        <begin position="176"/>
        <end position="195"/>
    </location>
</feature>
<sequence>MPNAAEPGTENNPNPTKVADGAAVQEGVEETHGAPTKKPPLAKRIWAKTGLDLQTLILMFKGSLPPTIAIAMYQARDVASVYNTVGYLVAITSILGMCIMPRGRFLQSMLLNILAICVACAMCLLTLYTALQARLHTTAPGSPSNGYNSSASAVLAVWLIFQTYLTNVLRAALPQFQFPVIMYSIFLIVSTTYGVRFPNMGAAITFIETLLEAFLTGFAIATGVSLFIFPMSCRKVVFKEFQGYLGLLGGMLHTQAAYLRSLETYNPEAARRQREEQNMKKMSKPDKTAKPLLANAESAKLQSMLEKLYGLHTKLSADVKFAKREVAIGKLSSKDVAEVWKRMKLIMIPVTGLNTIIDVLKRADSTRWDNSDTSEFARGVRAKQVDDLHSLMQALHEPFSSMSATISGAFKHVLITLEIEKSPKKGLDEESKGSAAAPGSIEFAEAYKKQLDEFYESKQRSLREWCHAHDIELPQDFLKSSFLRPESIHVDSEHIRETVQRQLFFALYVEYLLWRAGLAALELVLYVDKRKQEGAMSKIRLIFPGARTLKKWAIAMVGREDESEEDRLASDLDSAGTDNLYLGESYSKRKDPEHLPPQTSWEKMGEVIRLLPRGLRSDASAFGFRVVCATMSIGIICYLEASQLWFLQNRLLWAMIMVPLSMTRTAGQSTWSFALRILGTAIAMTASYVIWYIVDGKKPGVIVFLWLWIFMAFYVVLKFPKFVIVGIISIVTSILIIGYELQVREIGVAASEANGQPAYPTYLLAPYRLATVCGGLFIAYFWTIFPYPVSESTEVRKDVGAALYLMANMYSVVHETVKSRIQKSDGNQNTKGSRAYHLEKARQQVFTKLIAILSALQQNSAFSKAQIRVGGRFPHEEYDDLITCLRRVLQYTSLIAYASGTFSTSSADSKWSQDFRKLLSSINATSHGLTHLLALLSNSMTHARPLPPYLDVPQHGKYIKTLESIDVDILSIRHIAEPEYSAFAVTTICAKCINDDIVKITKHVKTLVGEIDFSFHVISTSEEASDESSLSSDEEKKTKDA</sequence>
<feature type="transmembrane region" description="Helical" evidence="6">
    <location>
        <begin position="673"/>
        <end position="694"/>
    </location>
</feature>
<dbReference type="Pfam" id="PF10334">
    <property type="entry name" value="BRE4"/>
    <property type="match status" value="1"/>
</dbReference>
<dbReference type="eggNOG" id="KOG4711">
    <property type="taxonomic scope" value="Eukaryota"/>
</dbReference>
<evidence type="ECO:0000256" key="3">
    <source>
        <dbReference type="ARBA" id="ARBA00022989"/>
    </source>
</evidence>
<evidence type="ECO:0000259" key="7">
    <source>
        <dbReference type="Pfam" id="PF10334"/>
    </source>
</evidence>
<feature type="compositionally biased region" description="Low complexity" evidence="5">
    <location>
        <begin position="1021"/>
        <end position="1031"/>
    </location>
</feature>
<dbReference type="AlphaFoldDB" id="N1Q2F5"/>
<feature type="transmembrane region" description="Helical" evidence="6">
    <location>
        <begin position="79"/>
        <end position="98"/>
    </location>
</feature>
<feature type="domain" description="DUF2421" evidence="7">
    <location>
        <begin position="786"/>
        <end position="1010"/>
    </location>
</feature>
<feature type="transmembrane region" description="Helical" evidence="6">
    <location>
        <begin position="619"/>
        <end position="639"/>
    </location>
</feature>
<dbReference type="PANTHER" id="PTHR37994:SF4">
    <property type="entry name" value="ER TRANSPORTER 6TM N-TERMINAL DOMAIN-CONTAINING PROTEIN-RELATED"/>
    <property type="match status" value="1"/>
</dbReference>
<evidence type="ECO:0000313" key="10">
    <source>
        <dbReference type="EMBL" id="EME49428.1"/>
    </source>
</evidence>
<dbReference type="InterPro" id="IPR049453">
    <property type="entry name" value="Memb_transporter_dom"/>
</dbReference>
<evidence type="ECO:0000256" key="1">
    <source>
        <dbReference type="ARBA" id="ARBA00004141"/>
    </source>
</evidence>
<dbReference type="EMBL" id="KB446535">
    <property type="protein sequence ID" value="EME49428.1"/>
    <property type="molecule type" value="Genomic_DNA"/>
</dbReference>
<dbReference type="OMA" id="YMENLMH"/>
<keyword evidence="2 6" id="KW-0812">Transmembrane</keyword>
<dbReference type="GO" id="GO:0016020">
    <property type="term" value="C:membrane"/>
    <property type="evidence" value="ECO:0007669"/>
    <property type="project" value="UniProtKB-SubCell"/>
</dbReference>
<feature type="transmembrane region" description="Helical" evidence="6">
    <location>
        <begin position="110"/>
        <end position="131"/>
    </location>
</feature>
<evidence type="ECO:0000259" key="8">
    <source>
        <dbReference type="Pfam" id="PF10337"/>
    </source>
</evidence>